<keyword evidence="4 13" id="KW-0597">Phosphoprotein</keyword>
<dbReference type="EMBL" id="JACATZ010000003">
    <property type="protein sequence ID" value="NWJ47626.1"/>
    <property type="molecule type" value="Genomic_DNA"/>
</dbReference>
<keyword evidence="21" id="KW-1185">Reference proteome</keyword>
<evidence type="ECO:0000256" key="11">
    <source>
        <dbReference type="ARBA" id="ARBA00068150"/>
    </source>
</evidence>
<keyword evidence="5" id="KW-0808">Transferase</keyword>
<dbReference type="InterPro" id="IPR003018">
    <property type="entry name" value="GAF"/>
</dbReference>
<dbReference type="SMART" id="SM00065">
    <property type="entry name" value="GAF"/>
    <property type="match status" value="1"/>
</dbReference>
<keyword evidence="6" id="KW-0547">Nucleotide-binding</keyword>
<dbReference type="EC" id="2.7.13.3" evidence="3"/>
<dbReference type="PANTHER" id="PTHR45339:SF1">
    <property type="entry name" value="HYBRID SIGNAL TRANSDUCTION HISTIDINE KINASE J"/>
    <property type="match status" value="1"/>
</dbReference>
<dbReference type="Gene3D" id="3.30.565.10">
    <property type="entry name" value="Histidine kinase-like ATPase, C-terminal domain"/>
    <property type="match status" value="1"/>
</dbReference>
<protein>
    <recommendedName>
        <fullName evidence="12">Circadian input-output histidine kinase CikA</fullName>
        <ecNumber evidence="3">2.7.13.3</ecNumber>
    </recommendedName>
    <alternativeName>
        <fullName evidence="11">Sensory/regulatory protein RpfC</fullName>
    </alternativeName>
</protein>
<evidence type="ECO:0000256" key="5">
    <source>
        <dbReference type="ARBA" id="ARBA00022679"/>
    </source>
</evidence>
<dbReference type="InterPro" id="IPR000014">
    <property type="entry name" value="PAS"/>
</dbReference>
<dbReference type="InterPro" id="IPR029016">
    <property type="entry name" value="GAF-like_dom_sf"/>
</dbReference>
<feature type="domain" description="PAC" evidence="17">
    <location>
        <begin position="502"/>
        <end position="553"/>
    </location>
</feature>
<dbReference type="PROSITE" id="PS50109">
    <property type="entry name" value="HIS_KIN"/>
    <property type="match status" value="1"/>
</dbReference>
<dbReference type="SUPFAM" id="SSF55785">
    <property type="entry name" value="PYP-like sensor domain (PAS domain)"/>
    <property type="match status" value="3"/>
</dbReference>
<dbReference type="CDD" id="cd16922">
    <property type="entry name" value="HATPase_EvgS-ArcB-TorS-like"/>
    <property type="match status" value="1"/>
</dbReference>
<evidence type="ECO:0000313" key="21">
    <source>
        <dbReference type="Proteomes" id="UP001431572"/>
    </source>
</evidence>
<feature type="domain" description="PAC" evidence="17">
    <location>
        <begin position="254"/>
        <end position="304"/>
    </location>
</feature>
<evidence type="ECO:0000313" key="18">
    <source>
        <dbReference type="EMBL" id="NWJ47626.1"/>
    </source>
</evidence>
<evidence type="ECO:0000313" key="19">
    <source>
        <dbReference type="EMBL" id="WJW69538.1"/>
    </source>
</evidence>
<dbReference type="PANTHER" id="PTHR45339">
    <property type="entry name" value="HYBRID SIGNAL TRANSDUCTION HISTIDINE KINASE J"/>
    <property type="match status" value="1"/>
</dbReference>
<dbReference type="InterPro" id="IPR001610">
    <property type="entry name" value="PAC"/>
</dbReference>
<dbReference type="EMBL" id="CP128400">
    <property type="protein sequence ID" value="WJW69538.1"/>
    <property type="molecule type" value="Genomic_DNA"/>
</dbReference>
<name>A0A8T7M6F7_9CHLR</name>
<dbReference type="InterPro" id="IPR003594">
    <property type="entry name" value="HATPase_dom"/>
</dbReference>
<evidence type="ECO:0000313" key="20">
    <source>
        <dbReference type="Proteomes" id="UP000521676"/>
    </source>
</evidence>
<dbReference type="CDD" id="cd00130">
    <property type="entry name" value="PAS"/>
    <property type="match status" value="3"/>
</dbReference>
<dbReference type="Proteomes" id="UP000521676">
    <property type="component" value="Unassembled WGS sequence"/>
</dbReference>
<dbReference type="NCBIfam" id="TIGR00229">
    <property type="entry name" value="sensory_box"/>
    <property type="match status" value="3"/>
</dbReference>
<dbReference type="SUPFAM" id="SSF55874">
    <property type="entry name" value="ATPase domain of HSP90 chaperone/DNA topoisomerase II/histidine kinase"/>
    <property type="match status" value="1"/>
</dbReference>
<dbReference type="InterPro" id="IPR036097">
    <property type="entry name" value="HisK_dim/P_sf"/>
</dbReference>
<feature type="domain" description="PAS" evidence="16">
    <location>
        <begin position="183"/>
        <end position="253"/>
    </location>
</feature>
<dbReference type="Pfam" id="PF01590">
    <property type="entry name" value="GAF"/>
    <property type="match status" value="1"/>
</dbReference>
<dbReference type="CDD" id="cd17546">
    <property type="entry name" value="REC_hyHK_CKI1_RcsC-like"/>
    <property type="match status" value="1"/>
</dbReference>
<reference evidence="18 20" key="1">
    <citation type="submission" date="2020-06" db="EMBL/GenBank/DDBJ databases">
        <title>Anoxygenic phototrophic Chloroflexota member uses a Type I reaction center.</title>
        <authorList>
            <person name="Tsuji J.M."/>
            <person name="Shaw N.A."/>
            <person name="Nagashima S."/>
            <person name="Venkiteswaran J."/>
            <person name="Schiff S.L."/>
            <person name="Hanada S."/>
            <person name="Tank M."/>
            <person name="Neufeld J.D."/>
        </authorList>
    </citation>
    <scope>NUCLEOTIDE SEQUENCE [LARGE SCALE GENOMIC DNA]</scope>
    <source>
        <strain evidence="18">L227-S17</strain>
    </source>
</reference>
<dbReference type="SMART" id="SM00387">
    <property type="entry name" value="HATPase_c"/>
    <property type="match status" value="1"/>
</dbReference>
<dbReference type="Pfam" id="PF02518">
    <property type="entry name" value="HATPase_c"/>
    <property type="match status" value="1"/>
</dbReference>
<dbReference type="InterPro" id="IPR036890">
    <property type="entry name" value="HATPase_C_sf"/>
</dbReference>
<feature type="domain" description="PAS" evidence="16">
    <location>
        <begin position="430"/>
        <end position="495"/>
    </location>
</feature>
<dbReference type="PROSITE" id="PS50113">
    <property type="entry name" value="PAC"/>
    <property type="match status" value="3"/>
</dbReference>
<feature type="domain" description="Response regulatory" evidence="15">
    <location>
        <begin position="811"/>
        <end position="931"/>
    </location>
</feature>
<feature type="modified residue" description="4-aspartylphosphate" evidence="13">
    <location>
        <position position="864"/>
    </location>
</feature>
<evidence type="ECO:0000256" key="13">
    <source>
        <dbReference type="PROSITE-ProRule" id="PRU00169"/>
    </source>
</evidence>
<dbReference type="FunFam" id="1.10.287.130:FF:000002">
    <property type="entry name" value="Two-component osmosensing histidine kinase"/>
    <property type="match status" value="1"/>
</dbReference>
<feature type="domain" description="Response regulatory" evidence="15">
    <location>
        <begin position="956"/>
        <end position="1074"/>
    </location>
</feature>
<dbReference type="InterPro" id="IPR000700">
    <property type="entry name" value="PAS-assoc_C"/>
</dbReference>
<dbReference type="SUPFAM" id="SSF55781">
    <property type="entry name" value="GAF domain-like"/>
    <property type="match status" value="1"/>
</dbReference>
<evidence type="ECO:0000256" key="10">
    <source>
        <dbReference type="ARBA" id="ARBA00064003"/>
    </source>
</evidence>
<dbReference type="Gene3D" id="3.30.450.40">
    <property type="match status" value="1"/>
</dbReference>
<evidence type="ECO:0000256" key="6">
    <source>
        <dbReference type="ARBA" id="ARBA00022741"/>
    </source>
</evidence>
<sequence>MIEPNIPNNEAERLKSLQALNILDTSAEERFDRIIKIAVGLFKVPIALISLVDEHRQWFKSCFGLGLNETPRNISFCNYAIQEDTIFLVEDALQDPRFQDNPLVTGEPFIRFYAGCPLKGPGDYRIGTLCLIDRVPRRLSAEELENLRSLAVLVQSELNSVEVNRIMQEKKAVEAALQENAGFLERYRLLSENALEIMLFMKPNGSIVEANKAATLAYGYNAAELQTLSIFDLRAPHTYAQINSQLQAALLSDVFFETYHRRRDGTTFPVEVSSRSIGINQELLILSIIRDISERKQAEKALYQSGQRFAKIFEASPIAMAISTLADGRYREVNGSVLKLLGYSREEMLGRTSTEMGLWARESDREKMLRQLREQGYVRDLEIKVQKPGGEIIDCLAYGELIDFDGESYLLTMMNDITKRKQAEEALATERDFASQVMNSLGQGLCVTSMDGLIEFVNPAFAAIVARKPEELVGLRPLDLFYQEEAPKYWEALSKRKLGETANHEVRLKSADGKDPYVLVSMMPRRHNDQIIGSVAVVTDLTERKQMEEALAQARDQALEASRLKSEFLATMSHEIRTPMNSIIGVTELLLETPLDGEQREFAEIVQDSAQNLLTIINDVLDYSKIEAGKLILEKIPLSTLEEVENAAEALAPLTHKKSLSLLTFVDQNVPERVIGDPVRLRQILLNLISNAIKFTSEGEILVKVRAESTENNTALLHFSVSDTGIGIAEADAQRLFQSFTQADGSTTRKYGGTGLGLAICKRLVEHMDGTIGVESTPGKGSIFWFTARFEIAGTPLAKAAVSELDLSGTLVLVVDDLPSHLQIIRQYLESWGIQSQVATSGQKALTLLQEAAAKEPFDLAILDMVLPDMDGFALARTIQKNPILKDLPLVMLTAFDESGQAEQAINAKFSAYLTKPLKKAQLLETLERVLSERKARLEKEGRKRLQTQPLKPGVVVLVAEDNPLNQRLIKTQLTKLGYACRVVENGQEALEAFAKGGYSLILMDCQMPVMDGYTTTERIRRLEKAGKGRIPIVAVTANAMPEERKHCFEAGMDEYLSKPVKLETLRQTLENWLPKKIGE</sequence>
<gene>
    <name evidence="18" type="ORF">HXX08_17365</name>
    <name evidence="19" type="ORF">OZ401_003157</name>
</gene>
<proteinExistence type="inferred from homology"/>
<dbReference type="Pfam" id="PF08448">
    <property type="entry name" value="PAS_4"/>
    <property type="match status" value="1"/>
</dbReference>
<keyword evidence="7" id="KW-0418">Kinase</keyword>
<dbReference type="InterPro" id="IPR005467">
    <property type="entry name" value="His_kinase_dom"/>
</dbReference>
<dbReference type="PROSITE" id="PS50112">
    <property type="entry name" value="PAS"/>
    <property type="match status" value="3"/>
</dbReference>
<dbReference type="InterPro" id="IPR001789">
    <property type="entry name" value="Sig_transdc_resp-reg_receiver"/>
</dbReference>
<keyword evidence="8" id="KW-0067">ATP-binding</keyword>
<dbReference type="SMART" id="SM00388">
    <property type="entry name" value="HisKA"/>
    <property type="match status" value="1"/>
</dbReference>
<feature type="domain" description="PAC" evidence="17">
    <location>
        <begin position="379"/>
        <end position="429"/>
    </location>
</feature>
<evidence type="ECO:0000256" key="1">
    <source>
        <dbReference type="ARBA" id="ARBA00000085"/>
    </source>
</evidence>
<evidence type="ECO:0000256" key="4">
    <source>
        <dbReference type="ARBA" id="ARBA00022553"/>
    </source>
</evidence>
<dbReference type="CDD" id="cd00082">
    <property type="entry name" value="HisKA"/>
    <property type="match status" value="1"/>
</dbReference>
<dbReference type="InterPro" id="IPR004358">
    <property type="entry name" value="Sig_transdc_His_kin-like_C"/>
</dbReference>
<evidence type="ECO:0000259" key="14">
    <source>
        <dbReference type="PROSITE" id="PS50109"/>
    </source>
</evidence>
<dbReference type="InterPro" id="IPR003661">
    <property type="entry name" value="HisK_dim/P_dom"/>
</dbReference>
<evidence type="ECO:0000256" key="8">
    <source>
        <dbReference type="ARBA" id="ARBA00022840"/>
    </source>
</evidence>
<comment type="subunit">
    <text evidence="10">At low DSF concentrations, interacts with RpfF.</text>
</comment>
<dbReference type="PRINTS" id="PR00344">
    <property type="entry name" value="BCTRLSENSOR"/>
</dbReference>
<dbReference type="InterPro" id="IPR035965">
    <property type="entry name" value="PAS-like_dom_sf"/>
</dbReference>
<dbReference type="PROSITE" id="PS50110">
    <property type="entry name" value="RESPONSE_REGULATORY"/>
    <property type="match status" value="2"/>
</dbReference>
<dbReference type="Gene3D" id="1.10.287.130">
    <property type="match status" value="1"/>
</dbReference>
<dbReference type="Pfam" id="PF00072">
    <property type="entry name" value="Response_reg"/>
    <property type="match status" value="2"/>
</dbReference>
<organism evidence="18 20">
    <name type="scientific">Candidatus Chlorohelix allophototropha</name>
    <dbReference type="NCBI Taxonomy" id="3003348"/>
    <lineage>
        <taxon>Bacteria</taxon>
        <taxon>Bacillati</taxon>
        <taxon>Chloroflexota</taxon>
        <taxon>Chloroflexia</taxon>
        <taxon>Candidatus Chloroheliales</taxon>
        <taxon>Candidatus Chloroheliaceae</taxon>
        <taxon>Candidatus Chlorohelix</taxon>
    </lineage>
</organism>
<feature type="domain" description="Histidine kinase" evidence="14">
    <location>
        <begin position="571"/>
        <end position="792"/>
    </location>
</feature>
<evidence type="ECO:0000259" key="17">
    <source>
        <dbReference type="PROSITE" id="PS50113"/>
    </source>
</evidence>
<feature type="modified residue" description="4-aspartylphosphate" evidence="13">
    <location>
        <position position="1005"/>
    </location>
</feature>
<dbReference type="SUPFAM" id="SSF52172">
    <property type="entry name" value="CheY-like"/>
    <property type="match status" value="2"/>
</dbReference>
<dbReference type="GO" id="GO:0005524">
    <property type="term" value="F:ATP binding"/>
    <property type="evidence" value="ECO:0007669"/>
    <property type="project" value="UniProtKB-KW"/>
</dbReference>
<evidence type="ECO:0000256" key="2">
    <source>
        <dbReference type="ARBA" id="ARBA00006402"/>
    </source>
</evidence>
<feature type="domain" description="PAS" evidence="16">
    <location>
        <begin position="305"/>
        <end position="374"/>
    </location>
</feature>
<comment type="catalytic activity">
    <reaction evidence="1">
        <text>ATP + protein L-histidine = ADP + protein N-phospho-L-histidine.</text>
        <dbReference type="EC" id="2.7.13.3"/>
    </reaction>
</comment>
<evidence type="ECO:0000256" key="7">
    <source>
        <dbReference type="ARBA" id="ARBA00022777"/>
    </source>
</evidence>
<evidence type="ECO:0000259" key="15">
    <source>
        <dbReference type="PROSITE" id="PS50110"/>
    </source>
</evidence>
<reference evidence="19" key="2">
    <citation type="journal article" date="2024" name="Nature">
        <title>Anoxygenic phototroph of the Chloroflexota uses a type I reaction centre.</title>
        <authorList>
            <person name="Tsuji J.M."/>
            <person name="Shaw N.A."/>
            <person name="Nagashima S."/>
            <person name="Venkiteswaran J.J."/>
            <person name="Schiff S.L."/>
            <person name="Watanabe T."/>
            <person name="Fukui M."/>
            <person name="Hanada S."/>
            <person name="Tank M."/>
            <person name="Neufeld J.D."/>
        </authorList>
    </citation>
    <scope>NUCLEOTIDE SEQUENCE</scope>
    <source>
        <strain evidence="19">L227-S17</strain>
    </source>
</reference>
<dbReference type="SMART" id="SM00448">
    <property type="entry name" value="REC"/>
    <property type="match status" value="2"/>
</dbReference>
<dbReference type="InterPro" id="IPR011006">
    <property type="entry name" value="CheY-like_superfamily"/>
</dbReference>
<dbReference type="GO" id="GO:0000155">
    <property type="term" value="F:phosphorelay sensor kinase activity"/>
    <property type="evidence" value="ECO:0007669"/>
    <property type="project" value="InterPro"/>
</dbReference>
<evidence type="ECO:0000256" key="12">
    <source>
        <dbReference type="ARBA" id="ARBA00074306"/>
    </source>
</evidence>
<dbReference type="FunFam" id="3.30.565.10:FF:000010">
    <property type="entry name" value="Sensor histidine kinase RcsC"/>
    <property type="match status" value="1"/>
</dbReference>
<dbReference type="AlphaFoldDB" id="A0A8T7M6F7"/>
<dbReference type="SUPFAM" id="SSF47384">
    <property type="entry name" value="Homodimeric domain of signal transducing histidine kinase"/>
    <property type="match status" value="1"/>
</dbReference>
<dbReference type="Gene3D" id="3.30.450.20">
    <property type="entry name" value="PAS domain"/>
    <property type="match status" value="3"/>
</dbReference>
<dbReference type="Pfam" id="PF13426">
    <property type="entry name" value="PAS_9"/>
    <property type="match status" value="2"/>
</dbReference>
<accession>A0A8T7M6F7</accession>
<evidence type="ECO:0000259" key="16">
    <source>
        <dbReference type="PROSITE" id="PS50112"/>
    </source>
</evidence>
<dbReference type="Proteomes" id="UP001431572">
    <property type="component" value="Chromosome 2"/>
</dbReference>
<dbReference type="SMART" id="SM00086">
    <property type="entry name" value="PAC"/>
    <property type="match status" value="3"/>
</dbReference>
<evidence type="ECO:0000256" key="3">
    <source>
        <dbReference type="ARBA" id="ARBA00012438"/>
    </source>
</evidence>
<dbReference type="Pfam" id="PF00512">
    <property type="entry name" value="HisKA"/>
    <property type="match status" value="1"/>
</dbReference>
<dbReference type="Gene3D" id="3.40.50.2300">
    <property type="match status" value="2"/>
</dbReference>
<dbReference type="CDD" id="cd00156">
    <property type="entry name" value="REC"/>
    <property type="match status" value="1"/>
</dbReference>
<keyword evidence="9" id="KW-0902">Two-component regulatory system</keyword>
<evidence type="ECO:0000256" key="9">
    <source>
        <dbReference type="ARBA" id="ARBA00023012"/>
    </source>
</evidence>
<comment type="similarity">
    <text evidence="2">In the N-terminal section; belongs to the phytochrome family.</text>
</comment>
<dbReference type="InterPro" id="IPR013656">
    <property type="entry name" value="PAS_4"/>
</dbReference>
<dbReference type="RefSeq" id="WP_341471416.1">
    <property type="nucleotide sequence ID" value="NZ_CP128400.1"/>
</dbReference>
<dbReference type="SMART" id="SM00091">
    <property type="entry name" value="PAS"/>
    <property type="match status" value="3"/>
</dbReference>